<keyword evidence="3" id="KW-1185">Reference proteome</keyword>
<proteinExistence type="predicted"/>
<name>A0A9N8VTE2_9GLOM</name>
<feature type="region of interest" description="Disordered" evidence="1">
    <location>
        <begin position="1"/>
        <end position="27"/>
    </location>
</feature>
<feature type="compositionally biased region" description="Basic and acidic residues" evidence="1">
    <location>
        <begin position="1"/>
        <end position="12"/>
    </location>
</feature>
<dbReference type="Proteomes" id="UP000789739">
    <property type="component" value="Unassembled WGS sequence"/>
</dbReference>
<evidence type="ECO:0000313" key="3">
    <source>
        <dbReference type="Proteomes" id="UP000789739"/>
    </source>
</evidence>
<organism evidence="2 3">
    <name type="scientific">Paraglomus brasilianum</name>
    <dbReference type="NCBI Taxonomy" id="144538"/>
    <lineage>
        <taxon>Eukaryota</taxon>
        <taxon>Fungi</taxon>
        <taxon>Fungi incertae sedis</taxon>
        <taxon>Mucoromycota</taxon>
        <taxon>Glomeromycotina</taxon>
        <taxon>Glomeromycetes</taxon>
        <taxon>Paraglomerales</taxon>
        <taxon>Paraglomeraceae</taxon>
        <taxon>Paraglomus</taxon>
    </lineage>
</organism>
<evidence type="ECO:0000256" key="1">
    <source>
        <dbReference type="SAM" id="MobiDB-lite"/>
    </source>
</evidence>
<accession>A0A9N8VTE2</accession>
<dbReference type="EMBL" id="CAJVPI010000027">
    <property type="protein sequence ID" value="CAG8460327.1"/>
    <property type="molecule type" value="Genomic_DNA"/>
</dbReference>
<gene>
    <name evidence="2" type="ORF">PBRASI_LOCUS543</name>
</gene>
<protein>
    <submittedName>
        <fullName evidence="2">3131_t:CDS:1</fullName>
    </submittedName>
</protein>
<comment type="caution">
    <text evidence="2">The sequence shown here is derived from an EMBL/GenBank/DDBJ whole genome shotgun (WGS) entry which is preliminary data.</text>
</comment>
<sequence length="83" mass="9778">MAMQKRSSDTTKRTRHSAMGYPNEPECRMNRTMDQWHVHWSSTDNIGREFRSEIPAWQKWISGLTFTDGKVLLITPQVRQLVD</sequence>
<evidence type="ECO:0000313" key="2">
    <source>
        <dbReference type="EMBL" id="CAG8460327.1"/>
    </source>
</evidence>
<dbReference type="AlphaFoldDB" id="A0A9N8VTE2"/>
<reference evidence="2" key="1">
    <citation type="submission" date="2021-06" db="EMBL/GenBank/DDBJ databases">
        <authorList>
            <person name="Kallberg Y."/>
            <person name="Tangrot J."/>
            <person name="Rosling A."/>
        </authorList>
    </citation>
    <scope>NUCLEOTIDE SEQUENCE</scope>
    <source>
        <strain evidence="2">BR232B</strain>
    </source>
</reference>